<evidence type="ECO:0000313" key="2">
    <source>
        <dbReference type="EMBL" id="UYZ32457.1"/>
    </source>
</evidence>
<keyword evidence="2" id="KW-0167">Capsid protein</keyword>
<proteinExistence type="predicted"/>
<accession>A0A9E7V6S3</accession>
<feature type="compositionally biased region" description="Low complexity" evidence="1">
    <location>
        <begin position="1"/>
        <end position="13"/>
    </location>
</feature>
<dbReference type="Pfam" id="PF20895">
    <property type="entry name" value="PsV_CP"/>
    <property type="match status" value="1"/>
</dbReference>
<feature type="compositionally biased region" description="Basic residues" evidence="1">
    <location>
        <begin position="19"/>
        <end position="31"/>
    </location>
</feature>
<evidence type="ECO:0000256" key="1">
    <source>
        <dbReference type="SAM" id="MobiDB-lite"/>
    </source>
</evidence>
<gene>
    <name evidence="2" type="primary">CP</name>
</gene>
<protein>
    <submittedName>
        <fullName evidence="2">Coat protein</fullName>
    </submittedName>
</protein>
<dbReference type="EMBL" id="ON843762">
    <property type="protein sequence ID" value="UYZ32457.1"/>
    <property type="molecule type" value="Genomic_RNA"/>
</dbReference>
<reference evidence="2" key="2">
    <citation type="submission" date="2022-06" db="EMBL/GenBank/DDBJ databases">
        <authorList>
            <person name="Zhong J."/>
            <person name="Zhu J.Z."/>
            <person name="Hu Z."/>
        </authorList>
    </citation>
    <scope>NUCLEOTIDE SEQUENCE</scope>
</reference>
<feature type="region of interest" description="Disordered" evidence="1">
    <location>
        <begin position="1"/>
        <end position="42"/>
    </location>
</feature>
<keyword evidence="2" id="KW-0946">Virion</keyword>
<sequence length="433" mass="46157">MSSVVPSDSVSTSGAGGKNKSRPGKKERAMRKGLSTASAQTAPTSMSNASLFSAGVVSAPAPQPGKYPVVFPSGAGEPTRDSFFSLSGSSLERVTSDLAGRYTGNSKWAEFSANSDVTETDFETQLVQGFYLGLAQQIVHAHMNMGLPQGDFSPVASSEVWNPAAVRSVLSQFGEFPSESLGTRFLLAGYETTVKAAVRAAKQVKKDQPDRVAKTFWLPASAADARSKHIVACSLSLFVKPFGVSLDVDELAKHVFLDSSEAWDNVKTLIGDDEASQNRFDFLFGKYTTEAEYLNGLTGSSARVEALAQLGLEWPTPLAGDLCFSLLPKVEFSPLADSLARYKATYAKFFSIGTGLTNRSAACGSPGQMSSVEDRSGVVVVKSRLAVSAPEYSLLACFPFSGIFSDPSPHNVVLTTSLNVAQRATEFTQLDWL</sequence>
<dbReference type="InterPro" id="IPR048728">
    <property type="entry name" value="CP_partitivirus"/>
</dbReference>
<reference evidence="2" key="1">
    <citation type="journal article" date="2022" name="Front. Cell. Infect. Microbiol.">
        <title>Novel and diverse mycoviruses co-infecting a single strain of the phytopathogenic fungus Alternaria dianthicola.</title>
        <authorList>
            <person name="Zhong J."/>
            <person name="Li P."/>
            <person name="Gao B.D."/>
            <person name="Zhong S.Y."/>
            <person name="Li X.G."/>
            <person name="Hu Z."/>
            <person name="Zhu J.Z."/>
        </authorList>
    </citation>
    <scope>NUCLEOTIDE SEQUENCE</scope>
</reference>
<name>A0A9E7V6S3_9VIRU</name>
<organism evidence="2">
    <name type="scientific">Alternaria dianthicola partitivirus 1</name>
    <dbReference type="NCBI Taxonomy" id="2992033"/>
    <lineage>
        <taxon>Viruses</taxon>
        <taxon>Riboviria</taxon>
        <taxon>Orthornavirae</taxon>
        <taxon>Pisuviricota</taxon>
        <taxon>Duplopiviricetes</taxon>
        <taxon>Durnavirales</taxon>
        <taxon>Partitiviridae</taxon>
    </lineage>
</organism>
<dbReference type="GO" id="GO:0019028">
    <property type="term" value="C:viral capsid"/>
    <property type="evidence" value="ECO:0007669"/>
    <property type="project" value="UniProtKB-KW"/>
</dbReference>